<dbReference type="Gene3D" id="3.40.50.300">
    <property type="entry name" value="P-loop containing nucleotide triphosphate hydrolases"/>
    <property type="match status" value="1"/>
</dbReference>
<dbReference type="GO" id="GO:0016887">
    <property type="term" value="F:ATP hydrolysis activity"/>
    <property type="evidence" value="ECO:0007669"/>
    <property type="project" value="InterPro"/>
</dbReference>
<feature type="compositionally biased region" description="Basic residues" evidence="1">
    <location>
        <begin position="298"/>
        <end position="314"/>
    </location>
</feature>
<comment type="caution">
    <text evidence="3">The sequence shown here is derived from an EMBL/GenBank/DDBJ whole genome shotgun (WGS) entry which is preliminary data.</text>
</comment>
<dbReference type="SUPFAM" id="SSF52540">
    <property type="entry name" value="P-loop containing nucleoside triphosphate hydrolases"/>
    <property type="match status" value="1"/>
</dbReference>
<dbReference type="PANTHER" id="PTHR14690:SF0">
    <property type="entry name" value="IQ MOTIF CONTAINING WITH AAA DOMAIN 1"/>
    <property type="match status" value="1"/>
</dbReference>
<accession>A0A1W0X1I7</accession>
<dbReference type="AlphaFoldDB" id="A0A1W0X1I7"/>
<evidence type="ECO:0000259" key="2">
    <source>
        <dbReference type="Pfam" id="PF00004"/>
    </source>
</evidence>
<name>A0A1W0X1I7_HYPEX</name>
<dbReference type="Pfam" id="PF00004">
    <property type="entry name" value="AAA"/>
    <property type="match status" value="1"/>
</dbReference>
<dbReference type="OrthoDB" id="3046016at2759"/>
<organism evidence="3 4">
    <name type="scientific">Hypsibius exemplaris</name>
    <name type="common">Freshwater tardigrade</name>
    <dbReference type="NCBI Taxonomy" id="2072580"/>
    <lineage>
        <taxon>Eukaryota</taxon>
        <taxon>Metazoa</taxon>
        <taxon>Ecdysozoa</taxon>
        <taxon>Tardigrada</taxon>
        <taxon>Eutardigrada</taxon>
        <taxon>Parachela</taxon>
        <taxon>Hypsibioidea</taxon>
        <taxon>Hypsibiidae</taxon>
        <taxon>Hypsibius</taxon>
    </lineage>
</organism>
<feature type="domain" description="ATPase AAA-type core" evidence="2">
    <location>
        <begin position="509"/>
        <end position="640"/>
    </location>
</feature>
<dbReference type="Gene3D" id="1.10.8.60">
    <property type="match status" value="1"/>
</dbReference>
<feature type="compositionally biased region" description="Basic residues" evidence="1">
    <location>
        <begin position="768"/>
        <end position="777"/>
    </location>
</feature>
<evidence type="ECO:0000313" key="3">
    <source>
        <dbReference type="EMBL" id="OQV21325.1"/>
    </source>
</evidence>
<dbReference type="PROSITE" id="PS50096">
    <property type="entry name" value="IQ"/>
    <property type="match status" value="1"/>
</dbReference>
<sequence>MVNLEQSDFQYLYSYAMEMGYSMMDLQVAVPRYIFRDRYENLQERDALLQKYVEKRENLKVKKRAARAAEHSAVPAAEMGLKLERCRQAWVTVADLIKARKETFRHKESHRRFQNSAYGAPQIAAARRIQAFWRATKTRKLAQLMRRKELQVLRVIGPDELHTLAHEKTMDGIAEERRVLARKNEEQFQAQKVAIKEQLRETETPGIVNHIESQIRQWFLEYRDATGKFPDYPAAEAGGSASLFEHRNPQEIAAELDKLRIEREAAEAEERLPKEGKGNDKKGKGKDKKEKNGGKDDKKKKKPKDAKGKGKGKKKDGEDEGWKPVQPLSAFLSSMNESIVVFHDFWEQREDKNNLNQEFDVDMVKAEKRKELKEEVRVDVDLSMRKELDYLKLAIDGQEPKKGKKTKGKGKKKDKKGRKEKDLTPNRTPESIFEELAMNNVLQIYTRVRINDYWGSARIIGEQLREANYDFDLPLMPQAEEIRNIITHYCILPVASAEVRAKVPPVKSVLLAGPPHNGKHRLADMICTELGASRFVLNLNHIKTIYRGRSGIIMLLHLIIKLGRIFQPSVIVIESAEYLFSKRAPKTFKSEFKVIKKELQKYMKKMPPEDRLLILGITSSPVECNPKVASKLFNKIIPVPLPDYHARIIILNKALERETNLNFLGRDPFLLPTVAKISEYASSTQLIEMAKTAVRMAQPVSKGAGDHEVTFDPKLINLECFVALSSELKLFSGKPLDQFEAWYAKMPMSKKRRLLLEDKLGLNDPPDKKKKSGAKKK</sequence>
<protein>
    <submittedName>
        <fullName evidence="3">IQ and AAA domain-containing protein 1</fullName>
    </submittedName>
</protein>
<evidence type="ECO:0000256" key="1">
    <source>
        <dbReference type="SAM" id="MobiDB-lite"/>
    </source>
</evidence>
<dbReference type="InterPro" id="IPR052267">
    <property type="entry name" value="N-DRC_Component"/>
</dbReference>
<dbReference type="PANTHER" id="PTHR14690">
    <property type="entry name" value="IQ MOTIF CONTAINING WITH AAA DOMAIN 1"/>
    <property type="match status" value="1"/>
</dbReference>
<dbReference type="Proteomes" id="UP000192578">
    <property type="component" value="Unassembled WGS sequence"/>
</dbReference>
<feature type="region of interest" description="Disordered" evidence="1">
    <location>
        <begin position="267"/>
        <end position="324"/>
    </location>
</feature>
<keyword evidence="4" id="KW-1185">Reference proteome</keyword>
<dbReference type="InterPro" id="IPR003959">
    <property type="entry name" value="ATPase_AAA_core"/>
</dbReference>
<proteinExistence type="predicted"/>
<dbReference type="EMBL" id="MTYJ01000024">
    <property type="protein sequence ID" value="OQV21325.1"/>
    <property type="molecule type" value="Genomic_DNA"/>
</dbReference>
<feature type="region of interest" description="Disordered" evidence="1">
    <location>
        <begin position="757"/>
        <end position="777"/>
    </location>
</feature>
<dbReference type="InterPro" id="IPR027417">
    <property type="entry name" value="P-loop_NTPase"/>
</dbReference>
<reference evidence="4" key="1">
    <citation type="submission" date="2017-01" db="EMBL/GenBank/DDBJ databases">
        <title>Comparative genomics of anhydrobiosis in the tardigrade Hypsibius dujardini.</title>
        <authorList>
            <person name="Yoshida Y."/>
            <person name="Koutsovoulos G."/>
            <person name="Laetsch D."/>
            <person name="Stevens L."/>
            <person name="Kumar S."/>
            <person name="Horikawa D."/>
            <person name="Ishino K."/>
            <person name="Komine S."/>
            <person name="Tomita M."/>
            <person name="Blaxter M."/>
            <person name="Arakawa K."/>
        </authorList>
    </citation>
    <scope>NUCLEOTIDE SEQUENCE [LARGE SCALE GENOMIC DNA]</scope>
    <source>
        <strain evidence="4">Z151</strain>
    </source>
</reference>
<gene>
    <name evidence="3" type="ORF">BV898_04809</name>
</gene>
<dbReference type="GO" id="GO:0005524">
    <property type="term" value="F:ATP binding"/>
    <property type="evidence" value="ECO:0007669"/>
    <property type="project" value="InterPro"/>
</dbReference>
<feature type="compositionally biased region" description="Basic and acidic residues" evidence="1">
    <location>
        <begin position="757"/>
        <end position="767"/>
    </location>
</feature>
<dbReference type="CDD" id="cd23767">
    <property type="entry name" value="IQCD"/>
    <property type="match status" value="1"/>
</dbReference>
<feature type="compositionally biased region" description="Basic and acidic residues" evidence="1">
    <location>
        <begin position="267"/>
        <end position="297"/>
    </location>
</feature>
<evidence type="ECO:0000313" key="4">
    <source>
        <dbReference type="Proteomes" id="UP000192578"/>
    </source>
</evidence>
<feature type="compositionally biased region" description="Basic residues" evidence="1">
    <location>
        <begin position="402"/>
        <end position="416"/>
    </location>
</feature>
<feature type="region of interest" description="Disordered" evidence="1">
    <location>
        <begin position="399"/>
        <end position="428"/>
    </location>
</feature>